<dbReference type="InterPro" id="IPR045379">
    <property type="entry name" value="Crinkler_N"/>
</dbReference>
<dbReference type="VEuPathDB" id="FungiDB:FUN_001157"/>
<dbReference type="VEuPathDB" id="FungiDB:RhiirFUN_026865"/>
<comment type="caution">
    <text evidence="5">The sequence shown here is derived from an EMBL/GenBank/DDBJ whole genome shotgun (WGS) entry which is preliminary data.</text>
</comment>
<reference evidence="5 6" key="1">
    <citation type="submission" date="2017-10" db="EMBL/GenBank/DDBJ databases">
        <title>Extensive intraspecific genome diversity in a model arbuscular mycorrhizal fungus.</title>
        <authorList>
            <person name="Chen E.C.H."/>
            <person name="Morin E."/>
            <person name="Baudet D."/>
            <person name="Noel J."/>
            <person name="Ndikumana S."/>
            <person name="Charron P."/>
            <person name="St-Onge C."/>
            <person name="Giorgi J."/>
            <person name="Grigoriev I.V."/>
            <person name="Roux C."/>
            <person name="Martin F.M."/>
            <person name="Corradi N."/>
        </authorList>
    </citation>
    <scope>NUCLEOTIDE SEQUENCE [LARGE SCALE GENOMIC DNA]</scope>
    <source>
        <strain evidence="5 6">A1</strain>
    </source>
</reference>
<dbReference type="Proteomes" id="UP000232688">
    <property type="component" value="Unassembled WGS sequence"/>
</dbReference>
<dbReference type="GO" id="GO:0005576">
    <property type="term" value="C:extracellular region"/>
    <property type="evidence" value="ECO:0007669"/>
    <property type="project" value="UniProtKB-SubCell"/>
</dbReference>
<organism evidence="5 6">
    <name type="scientific">Rhizophagus irregularis</name>
    <dbReference type="NCBI Taxonomy" id="588596"/>
    <lineage>
        <taxon>Eukaryota</taxon>
        <taxon>Fungi</taxon>
        <taxon>Fungi incertae sedis</taxon>
        <taxon>Mucoromycota</taxon>
        <taxon>Glomeromycotina</taxon>
        <taxon>Glomeromycetes</taxon>
        <taxon>Glomerales</taxon>
        <taxon>Glomeraceae</taxon>
        <taxon>Rhizophagus</taxon>
    </lineage>
</organism>
<evidence type="ECO:0000259" key="4">
    <source>
        <dbReference type="Pfam" id="PF20147"/>
    </source>
</evidence>
<dbReference type="Pfam" id="PF20147">
    <property type="entry name" value="Crinkler"/>
    <property type="match status" value="1"/>
</dbReference>
<name>A0A2N0RRN0_9GLOM</name>
<comment type="subcellular location">
    <subcellularLocation>
        <location evidence="1">Host cell</location>
    </subcellularLocation>
    <subcellularLocation>
        <location evidence="2">Secreted</location>
    </subcellularLocation>
</comment>
<feature type="domain" description="Crinkler effector protein N-terminal" evidence="4">
    <location>
        <begin position="131"/>
        <end position="227"/>
    </location>
</feature>
<evidence type="ECO:0000313" key="5">
    <source>
        <dbReference type="EMBL" id="PKC65970.1"/>
    </source>
</evidence>
<reference evidence="5 6" key="2">
    <citation type="submission" date="2017-10" db="EMBL/GenBank/DDBJ databases">
        <title>Genome analyses suggest a sexual origin of heterokaryosis in a supposedly ancient asexual fungus.</title>
        <authorList>
            <person name="Corradi N."/>
            <person name="Sedzielewska K."/>
            <person name="Noel J."/>
            <person name="Charron P."/>
            <person name="Farinelli L."/>
            <person name="Marton T."/>
            <person name="Kruger M."/>
            <person name="Pelin A."/>
            <person name="Brachmann A."/>
            <person name="Corradi N."/>
        </authorList>
    </citation>
    <scope>NUCLEOTIDE SEQUENCE [LARGE SCALE GENOMIC DNA]</scope>
    <source>
        <strain evidence="5 6">A1</strain>
    </source>
</reference>
<keyword evidence="3" id="KW-0964">Secreted</keyword>
<evidence type="ECO:0000256" key="2">
    <source>
        <dbReference type="ARBA" id="ARBA00004613"/>
    </source>
</evidence>
<accession>A0A2N0RRN0</accession>
<protein>
    <recommendedName>
        <fullName evidence="4">Crinkler effector protein N-terminal domain-containing protein</fullName>
    </recommendedName>
</protein>
<evidence type="ECO:0000256" key="3">
    <source>
        <dbReference type="ARBA" id="ARBA00022525"/>
    </source>
</evidence>
<dbReference type="EMBL" id="LLXH01000498">
    <property type="protein sequence ID" value="PKC65970.1"/>
    <property type="molecule type" value="Genomic_DNA"/>
</dbReference>
<gene>
    <name evidence="5" type="ORF">RhiirA1_394859</name>
</gene>
<proteinExistence type="predicted"/>
<dbReference type="AlphaFoldDB" id="A0A2N0RRN0"/>
<dbReference type="GO" id="GO:0043657">
    <property type="term" value="C:host cell"/>
    <property type="evidence" value="ECO:0007669"/>
    <property type="project" value="UniProtKB-SubCell"/>
</dbReference>
<sequence>MSADSNSIELAKSRSSTEKYYPGQEALISYLRKKSDKASYRGFLDLHYDDIVSSSSSSSMSCNELDRYWALHFLEVSEELLDQNAFGALKEKVKLERTERWSKTYWGNVVEDIRKRDKENRVLAHTAPAVITIWCLINEDPLEAAFPVDILDSKTIGHLKDAIRNKINAPDTVKAKNLEIWKVNVPFEEVEGNVITLDNIEVKRKLIIPATKICSGFDNIAETNINFIIKLPAATKPVTTEDYVSPKLESNDVVSKRQRLLQEKDENIKEICEMPCPSTSACPGNWVKCNKNPLKIYNLRPPECSGPPVSLFHPVFGQFLIDYRNHSLSIPAERYMQVQDFCNRAGQIYKNEGFRQKALRPFFTSLFDGIQPISIVTNNGSIDDDVLLTDNVVLGEKAVPILWEYKNEIGAGGKDPSIQGGCGYAKYWAQSQTIKIRNSSCCPSIILAIAGPWICVLGAVYLEKPVVEPLTDFILMLDRPEDDGKRIDGLTIFFESLRLAFRTLNNYYKNLRELDETDAEKIQRFFPYRNQYQVDGDEIEFTYLYKLAEEPTNLTWKAETVNRKIVIVKFTKKSNHGLDENTLLYADDESFKGVKSRKRSDSQKLISHEACILANSLLVNILLLASAHISMIVIHGHYSFFFPHPPTFDLLKSFGARVHGIQRSVIDPGQSIDTYVDSLRGKMGLDSLLKAVNNVQNVVVPMNCLKDAKVQFSLKCMASRTGQKVVKFFVWEEFVWDIFDRKYFF</sequence>
<dbReference type="VEuPathDB" id="FungiDB:RhiirA1_394859"/>
<evidence type="ECO:0000313" key="6">
    <source>
        <dbReference type="Proteomes" id="UP000232688"/>
    </source>
</evidence>
<evidence type="ECO:0000256" key="1">
    <source>
        <dbReference type="ARBA" id="ARBA00004340"/>
    </source>
</evidence>